<dbReference type="SUPFAM" id="SSF88659">
    <property type="entry name" value="Sigma3 and sigma4 domains of RNA polymerase sigma factors"/>
    <property type="match status" value="1"/>
</dbReference>
<keyword evidence="5" id="KW-0804">Transcription</keyword>
<evidence type="ECO:0000313" key="9">
    <source>
        <dbReference type="EMBL" id="TDE41027.1"/>
    </source>
</evidence>
<dbReference type="InterPro" id="IPR036388">
    <property type="entry name" value="WH-like_DNA-bd_sf"/>
</dbReference>
<sequence length="221" mass="24015">MARIGTISGPKGVRGGPAAPPDGRNQPREGGDASLSDDALVALFANGDEQAARHLTARLAPRTLAVARRVLGDRDEAEDVAQEAMMRLWRMAPDWQPGQAQVSTWLYRVTLNLCLDRKRRGKRVGALRLDDVPDPPDPGRTAPERMQDGARSDALQSALMTLPERQRQAVVLRHIEELSNPEIAGIMEISVEAVESLTARGKRTLAAALAGRREELGYSDG</sequence>
<reference evidence="9 10" key="1">
    <citation type="submission" date="2019-03" db="EMBL/GenBank/DDBJ databases">
        <authorList>
            <person name="Zhang S."/>
        </authorList>
    </citation>
    <scope>NUCLEOTIDE SEQUENCE [LARGE SCALE GENOMIC DNA]</scope>
    <source>
        <strain evidence="9 10">S4J41</strain>
    </source>
</reference>
<evidence type="ECO:0000313" key="10">
    <source>
        <dbReference type="Proteomes" id="UP000294662"/>
    </source>
</evidence>
<evidence type="ECO:0000259" key="8">
    <source>
        <dbReference type="Pfam" id="PF08281"/>
    </source>
</evidence>
<dbReference type="NCBIfam" id="NF004113">
    <property type="entry name" value="PRK05602.1"/>
    <property type="match status" value="1"/>
</dbReference>
<dbReference type="InterPro" id="IPR007627">
    <property type="entry name" value="RNA_pol_sigma70_r2"/>
</dbReference>
<evidence type="ECO:0000256" key="2">
    <source>
        <dbReference type="ARBA" id="ARBA00023015"/>
    </source>
</evidence>
<evidence type="ECO:0000256" key="3">
    <source>
        <dbReference type="ARBA" id="ARBA00023082"/>
    </source>
</evidence>
<dbReference type="InterPro" id="IPR013324">
    <property type="entry name" value="RNA_pol_sigma_r3/r4-like"/>
</dbReference>
<dbReference type="CDD" id="cd06171">
    <property type="entry name" value="Sigma70_r4"/>
    <property type="match status" value="1"/>
</dbReference>
<comment type="caution">
    <text evidence="9">The sequence shown here is derived from an EMBL/GenBank/DDBJ whole genome shotgun (WGS) entry which is preliminary data.</text>
</comment>
<dbReference type="GO" id="GO:0006352">
    <property type="term" value="P:DNA-templated transcription initiation"/>
    <property type="evidence" value="ECO:0007669"/>
    <property type="project" value="InterPro"/>
</dbReference>
<evidence type="ECO:0000256" key="6">
    <source>
        <dbReference type="SAM" id="MobiDB-lite"/>
    </source>
</evidence>
<dbReference type="SUPFAM" id="SSF88946">
    <property type="entry name" value="Sigma2 domain of RNA polymerase sigma factors"/>
    <property type="match status" value="1"/>
</dbReference>
<dbReference type="NCBIfam" id="NF009176">
    <property type="entry name" value="PRK12524.1"/>
    <property type="match status" value="1"/>
</dbReference>
<dbReference type="PANTHER" id="PTHR43133">
    <property type="entry name" value="RNA POLYMERASE ECF-TYPE SIGMA FACTO"/>
    <property type="match status" value="1"/>
</dbReference>
<evidence type="ECO:0000256" key="4">
    <source>
        <dbReference type="ARBA" id="ARBA00023125"/>
    </source>
</evidence>
<feature type="domain" description="RNA polymerase sigma-70 region 2" evidence="7">
    <location>
        <begin position="57"/>
        <end position="123"/>
    </location>
</feature>
<gene>
    <name evidence="9" type="ORF">E1B25_02105</name>
</gene>
<dbReference type="GO" id="GO:0003677">
    <property type="term" value="F:DNA binding"/>
    <property type="evidence" value="ECO:0007669"/>
    <property type="project" value="UniProtKB-KW"/>
</dbReference>
<proteinExistence type="inferred from homology"/>
<keyword evidence="2" id="KW-0805">Transcription regulation</keyword>
<dbReference type="RefSeq" id="WP_132827017.1">
    <property type="nucleotide sequence ID" value="NZ_SMFP01000001.1"/>
</dbReference>
<protein>
    <submittedName>
        <fullName evidence="9">RNA polymerase sigma factor</fullName>
    </submittedName>
</protein>
<name>A0A4R5F1M0_9RHOB</name>
<dbReference type="InterPro" id="IPR013249">
    <property type="entry name" value="RNA_pol_sigma70_r4_t2"/>
</dbReference>
<dbReference type="GO" id="GO:0016987">
    <property type="term" value="F:sigma factor activity"/>
    <property type="evidence" value="ECO:0007669"/>
    <property type="project" value="UniProtKB-KW"/>
</dbReference>
<accession>A0A4R5F1M0</accession>
<dbReference type="Gene3D" id="1.10.1740.10">
    <property type="match status" value="1"/>
</dbReference>
<dbReference type="PANTHER" id="PTHR43133:SF8">
    <property type="entry name" value="RNA POLYMERASE SIGMA FACTOR HI_1459-RELATED"/>
    <property type="match status" value="1"/>
</dbReference>
<dbReference type="Pfam" id="PF08281">
    <property type="entry name" value="Sigma70_r4_2"/>
    <property type="match status" value="1"/>
</dbReference>
<dbReference type="NCBIfam" id="TIGR02937">
    <property type="entry name" value="sigma70-ECF"/>
    <property type="match status" value="1"/>
</dbReference>
<dbReference type="Pfam" id="PF04542">
    <property type="entry name" value="Sigma70_r2"/>
    <property type="match status" value="1"/>
</dbReference>
<keyword evidence="10" id="KW-1185">Reference proteome</keyword>
<evidence type="ECO:0000256" key="1">
    <source>
        <dbReference type="ARBA" id="ARBA00010641"/>
    </source>
</evidence>
<feature type="region of interest" description="Disordered" evidence="6">
    <location>
        <begin position="1"/>
        <end position="36"/>
    </location>
</feature>
<dbReference type="Gene3D" id="1.10.10.10">
    <property type="entry name" value="Winged helix-like DNA-binding domain superfamily/Winged helix DNA-binding domain"/>
    <property type="match status" value="1"/>
</dbReference>
<dbReference type="EMBL" id="SMFP01000001">
    <property type="protein sequence ID" value="TDE41027.1"/>
    <property type="molecule type" value="Genomic_DNA"/>
</dbReference>
<feature type="domain" description="RNA polymerase sigma factor 70 region 4 type 2" evidence="8">
    <location>
        <begin position="153"/>
        <end position="205"/>
    </location>
</feature>
<evidence type="ECO:0000256" key="5">
    <source>
        <dbReference type="ARBA" id="ARBA00023163"/>
    </source>
</evidence>
<dbReference type="AlphaFoldDB" id="A0A4R5F1M0"/>
<dbReference type="OrthoDB" id="9780326at2"/>
<keyword evidence="3" id="KW-0731">Sigma factor</keyword>
<evidence type="ECO:0000259" key="7">
    <source>
        <dbReference type="Pfam" id="PF04542"/>
    </source>
</evidence>
<feature type="region of interest" description="Disordered" evidence="6">
    <location>
        <begin position="128"/>
        <end position="149"/>
    </location>
</feature>
<dbReference type="InterPro" id="IPR014284">
    <property type="entry name" value="RNA_pol_sigma-70_dom"/>
</dbReference>
<keyword evidence="4" id="KW-0238">DNA-binding</keyword>
<comment type="similarity">
    <text evidence="1">Belongs to the sigma-70 factor family. ECF subfamily.</text>
</comment>
<dbReference type="Proteomes" id="UP000294662">
    <property type="component" value="Unassembled WGS sequence"/>
</dbReference>
<organism evidence="9 10">
    <name type="scientific">Antarcticimicrobium sediminis</name>
    <dbReference type="NCBI Taxonomy" id="2546227"/>
    <lineage>
        <taxon>Bacteria</taxon>
        <taxon>Pseudomonadati</taxon>
        <taxon>Pseudomonadota</taxon>
        <taxon>Alphaproteobacteria</taxon>
        <taxon>Rhodobacterales</taxon>
        <taxon>Paracoccaceae</taxon>
        <taxon>Antarcticimicrobium</taxon>
    </lineage>
</organism>
<dbReference type="InterPro" id="IPR013325">
    <property type="entry name" value="RNA_pol_sigma_r2"/>
</dbReference>
<dbReference type="InterPro" id="IPR039425">
    <property type="entry name" value="RNA_pol_sigma-70-like"/>
</dbReference>